<accession>A0ABQ3C8M2</accession>
<dbReference type="InterPro" id="IPR025294">
    <property type="entry name" value="DUF4156"/>
</dbReference>
<feature type="signal peptide" evidence="1">
    <location>
        <begin position="1"/>
        <end position="19"/>
    </location>
</feature>
<keyword evidence="3" id="KW-1185">Reference proteome</keyword>
<feature type="chain" id="PRO_5046696054" description="DUF4156 domain-containing protein" evidence="1">
    <location>
        <begin position="20"/>
        <end position="105"/>
    </location>
</feature>
<evidence type="ECO:0000256" key="1">
    <source>
        <dbReference type="SAM" id="SignalP"/>
    </source>
</evidence>
<protein>
    <recommendedName>
        <fullName evidence="4">DUF4156 domain-containing protein</fullName>
    </recommendedName>
</protein>
<dbReference type="EMBL" id="BMXY01000004">
    <property type="protein sequence ID" value="GGZ69540.1"/>
    <property type="molecule type" value="Genomic_DNA"/>
</dbReference>
<proteinExistence type="predicted"/>
<dbReference type="Proteomes" id="UP000643403">
    <property type="component" value="Unassembled WGS sequence"/>
</dbReference>
<comment type="caution">
    <text evidence="2">The sequence shown here is derived from an EMBL/GenBank/DDBJ whole genome shotgun (WGS) entry which is preliminary data.</text>
</comment>
<reference evidence="3" key="1">
    <citation type="journal article" date="2019" name="Int. J. Syst. Evol. Microbiol.">
        <title>The Global Catalogue of Microorganisms (GCM) 10K type strain sequencing project: providing services to taxonomists for standard genome sequencing and annotation.</title>
        <authorList>
            <consortium name="The Broad Institute Genomics Platform"/>
            <consortium name="The Broad Institute Genome Sequencing Center for Infectious Disease"/>
            <person name="Wu L."/>
            <person name="Ma J."/>
        </authorList>
    </citation>
    <scope>NUCLEOTIDE SEQUENCE [LARGE SCALE GENOMIC DNA]</scope>
    <source>
        <strain evidence="3">KCTC 22558</strain>
    </source>
</reference>
<organism evidence="2 3">
    <name type="scientific">Cognatilysobacter xinjiangensis</name>
    <dbReference type="NCBI Taxonomy" id="546892"/>
    <lineage>
        <taxon>Bacteria</taxon>
        <taxon>Pseudomonadati</taxon>
        <taxon>Pseudomonadota</taxon>
        <taxon>Gammaproteobacteria</taxon>
        <taxon>Lysobacterales</taxon>
        <taxon>Lysobacteraceae</taxon>
        <taxon>Cognatilysobacter</taxon>
    </lineage>
</organism>
<gene>
    <name evidence="2" type="ORF">GCM10008101_24640</name>
</gene>
<dbReference type="Pfam" id="PF13698">
    <property type="entry name" value="DUF4156"/>
    <property type="match status" value="1"/>
</dbReference>
<sequence>MIRITAIAALCLLAGACTWVPMETGAASVRVLAAGASTAGCTKLGEIEGNVTDRVALYERNPLRVQEELETMARNEAVSLGANTVLPLEPPRDGRQRYSAWRCPG</sequence>
<evidence type="ECO:0000313" key="2">
    <source>
        <dbReference type="EMBL" id="GGZ69540.1"/>
    </source>
</evidence>
<evidence type="ECO:0000313" key="3">
    <source>
        <dbReference type="Proteomes" id="UP000643403"/>
    </source>
</evidence>
<dbReference type="PROSITE" id="PS51257">
    <property type="entry name" value="PROKAR_LIPOPROTEIN"/>
    <property type="match status" value="1"/>
</dbReference>
<name>A0ABQ3C8M2_9GAMM</name>
<evidence type="ECO:0008006" key="4">
    <source>
        <dbReference type="Google" id="ProtNLM"/>
    </source>
</evidence>
<keyword evidence="1" id="KW-0732">Signal</keyword>